<gene>
    <name evidence="2" type="ORF">FHS82_000062</name>
</gene>
<dbReference type="SUPFAM" id="SSF52540">
    <property type="entry name" value="P-loop containing nucleoside triphosphate hydrolases"/>
    <property type="match status" value="1"/>
</dbReference>
<evidence type="ECO:0000259" key="1">
    <source>
        <dbReference type="Pfam" id="PF12705"/>
    </source>
</evidence>
<dbReference type="InterPro" id="IPR027417">
    <property type="entry name" value="P-loop_NTPase"/>
</dbReference>
<dbReference type="EMBL" id="JAASQI010000001">
    <property type="protein sequence ID" value="NIJ56249.1"/>
    <property type="molecule type" value="Genomic_DNA"/>
</dbReference>
<keyword evidence="2" id="KW-0347">Helicase</keyword>
<reference evidence="2 3" key="1">
    <citation type="submission" date="2020-03" db="EMBL/GenBank/DDBJ databases">
        <title>Genomic Encyclopedia of Type Strains, Phase IV (KMG-IV): sequencing the most valuable type-strain genomes for metagenomic binning, comparative biology and taxonomic classification.</title>
        <authorList>
            <person name="Goeker M."/>
        </authorList>
    </citation>
    <scope>NUCLEOTIDE SEQUENCE [LARGE SCALE GENOMIC DNA]</scope>
    <source>
        <strain evidence="2 3">DSM 103870</strain>
    </source>
</reference>
<dbReference type="NCBIfam" id="TIGR02786">
    <property type="entry name" value="addB_alphas"/>
    <property type="match status" value="1"/>
</dbReference>
<keyword evidence="2" id="KW-0067">ATP-binding</keyword>
<dbReference type="RefSeq" id="WP_417715121.1">
    <property type="nucleotide sequence ID" value="NZ_JAASQI010000001.1"/>
</dbReference>
<evidence type="ECO:0000313" key="3">
    <source>
        <dbReference type="Proteomes" id="UP001429580"/>
    </source>
</evidence>
<dbReference type="GO" id="GO:0003678">
    <property type="term" value="F:DNA helicase activity"/>
    <property type="evidence" value="ECO:0007669"/>
    <property type="project" value="UniProtKB-EC"/>
</dbReference>
<dbReference type="InterPro" id="IPR014153">
    <property type="entry name" value="Ds_break_AddB"/>
</dbReference>
<sequence length="1079" mass="115153">MPRAPGDGQAQDGGRDLSLARRAARVHAIPTGAPFLPTLADALLDGRVVPGFPDRGDPLSLSRATIFLPTRRAARAFATLLSERFAPAPVLLPRLVPLGDVDDAELSLAASAALDEGDIDVALGAALSASLAPALGDTERRLILTRLVLAWARAVDRALLRLDEREPLLVPASPADALALAGDLARLMDSLTTEDVPWSALAALVEERHSQYFAITLAFLKIAAEQWPQILEERGASDPVARNHRLILAQAAHLRQAPPADPMIVAGSTGSIPATAQLIAAIARLPLGAVVLPGLDDRLDDEAWEVVGGRRGGSPVAHPEATHPQAILRRLLDTIGVSREDVETLGAAAPGLEARRRFVSEALRPAETTERWHINRADVAGAQAEAALAGVALIEAADERTEALAAAVALREAVERDGQTAALITPDRALAERVSAELARWGIEAEDSAGRPLSRSRAGTLARLAAQVAVSNFAPEPLLALLAHPMAVFGMTRAEVERAAAVIEIGLLRGPAPPAGIDGLRAILPVRRAAAREAHALRPLAALSADDWALAEGFLDRLQEAFAGFLPQAGDNPASLDLVALAPRHAAALARIAARDGVETLPEGEGGEELADLFDELAFSESLGVCGRFADYPALFEGLADMRIVRRERHAGASVHPRVKIWGLLEARLLHADRLVLGGLDEGVWPPRTRSDAFLNRPMRAMLGLSSPERRIGQTAHDFAEALGAREVVMTRAVKRDGAPTVPSRFLQRMKALAGAQSWQAVADAGRRFVALAEALDAPVAVAPIRRPAPRPPVSLLPRRLSVTAVETLVRDPYAVYARHVLKLDPLDGIAVPPGAADRGTLVHAALGDFAARWPQSLPDDPLDEVLAAGRAAFAPLAVYPDIAVLWWPRFERLAQAYVGWERARRAAIRKVHAEVSGKLDIPLPDGGSFVLTARADRIEETDAGAVIVDFKTGAPPSTKQVFAGFAPQMTLEAAMLKRGAFRGVAPCDAPALLYMHATGGREPLLDRPVNPPRGEERTVEQIAEEHFAGLRALLERYFAGNSGFISRPFAEFARREGPYDHLARVREWSVMAGEGEDA</sequence>
<accession>A0ABX0UVG7</accession>
<protein>
    <submittedName>
        <fullName evidence="2">ATP-dependent helicase/nuclease subunit B</fullName>
        <ecNumber evidence="2">3.1.-.-</ecNumber>
        <ecNumber evidence="2">3.6.4.12</ecNumber>
    </submittedName>
</protein>
<feature type="domain" description="PD-(D/E)XK endonuclease-like" evidence="1">
    <location>
        <begin position="800"/>
        <end position="1027"/>
    </location>
</feature>
<proteinExistence type="predicted"/>
<evidence type="ECO:0000313" key="2">
    <source>
        <dbReference type="EMBL" id="NIJ56249.1"/>
    </source>
</evidence>
<name>A0ABX0UVG7_9HYPH</name>
<keyword evidence="2" id="KW-0547">Nucleotide-binding</keyword>
<organism evidence="2 3">
    <name type="scientific">Pseudochelatococcus lubricantis</name>
    <dbReference type="NCBI Taxonomy" id="1538102"/>
    <lineage>
        <taxon>Bacteria</taxon>
        <taxon>Pseudomonadati</taxon>
        <taxon>Pseudomonadota</taxon>
        <taxon>Alphaproteobacteria</taxon>
        <taxon>Hyphomicrobiales</taxon>
        <taxon>Chelatococcaceae</taxon>
        <taxon>Pseudochelatococcus</taxon>
    </lineage>
</organism>
<comment type="caution">
    <text evidence="2">The sequence shown here is derived from an EMBL/GenBank/DDBJ whole genome shotgun (WGS) entry which is preliminary data.</text>
</comment>
<dbReference type="GO" id="GO:0016787">
    <property type="term" value="F:hydrolase activity"/>
    <property type="evidence" value="ECO:0007669"/>
    <property type="project" value="UniProtKB-KW"/>
</dbReference>
<dbReference type="Proteomes" id="UP001429580">
    <property type="component" value="Unassembled WGS sequence"/>
</dbReference>
<dbReference type="EC" id="3.1.-.-" evidence="2"/>
<keyword evidence="2" id="KW-0378">Hydrolase</keyword>
<keyword evidence="3" id="KW-1185">Reference proteome</keyword>
<dbReference type="Pfam" id="PF12705">
    <property type="entry name" value="PDDEXK_1"/>
    <property type="match status" value="1"/>
</dbReference>
<dbReference type="InterPro" id="IPR038726">
    <property type="entry name" value="PDDEXK_AddAB-type"/>
</dbReference>
<dbReference type="EC" id="3.6.4.12" evidence="2"/>